<organism evidence="15 16">
    <name type="scientific">Ceratitis capitata</name>
    <name type="common">Mediterranean fruit fly</name>
    <name type="synonym">Tephritis capitata</name>
    <dbReference type="NCBI Taxonomy" id="7213"/>
    <lineage>
        <taxon>Eukaryota</taxon>
        <taxon>Metazoa</taxon>
        <taxon>Ecdysozoa</taxon>
        <taxon>Arthropoda</taxon>
        <taxon>Hexapoda</taxon>
        <taxon>Insecta</taxon>
        <taxon>Pterygota</taxon>
        <taxon>Neoptera</taxon>
        <taxon>Endopterygota</taxon>
        <taxon>Diptera</taxon>
        <taxon>Brachycera</taxon>
        <taxon>Muscomorpha</taxon>
        <taxon>Tephritoidea</taxon>
        <taxon>Tephritidae</taxon>
        <taxon>Ceratitis</taxon>
        <taxon>Ceratitis</taxon>
    </lineage>
</organism>
<dbReference type="InterPro" id="IPR045054">
    <property type="entry name" value="P4HA-like"/>
</dbReference>
<accession>A0A811U488</accession>
<feature type="domain" description="Fe2OG dioxygenase" evidence="14">
    <location>
        <begin position="412"/>
        <end position="519"/>
    </location>
</feature>
<evidence type="ECO:0000256" key="4">
    <source>
        <dbReference type="ARBA" id="ARBA00006511"/>
    </source>
</evidence>
<dbReference type="AlphaFoldDB" id="A0A811U488"/>
<dbReference type="GO" id="GO:0004656">
    <property type="term" value="F:procollagen-proline 4-dioxygenase activity"/>
    <property type="evidence" value="ECO:0007669"/>
    <property type="project" value="UniProtKB-EC"/>
</dbReference>
<keyword evidence="7" id="KW-0256">Endoplasmic reticulum</keyword>
<evidence type="ECO:0000256" key="12">
    <source>
        <dbReference type="ARBA" id="ARBA00023180"/>
    </source>
</evidence>
<evidence type="ECO:0000256" key="6">
    <source>
        <dbReference type="ARBA" id="ARBA00022723"/>
    </source>
</evidence>
<dbReference type="GO" id="GO:0005788">
    <property type="term" value="C:endoplasmic reticulum lumen"/>
    <property type="evidence" value="ECO:0007669"/>
    <property type="project" value="UniProtKB-SubCell"/>
</dbReference>
<comment type="subcellular location">
    <subcellularLocation>
        <location evidence="3">Endoplasmic reticulum lumen</location>
    </subcellularLocation>
</comment>
<keyword evidence="13" id="KW-0732">Signal</keyword>
<sequence length="544" mass="62223">MKVTHFLIAALLTMFSSNVRGDYYTSIVSLIDLLEAEMQVIGFLEQYMEAMEEISRKANETLSELAYASQEADEDPEEYYENPLNAYKIISRFVIDWKKLNETVFDGTHAAAYTANLTELDSKEGYTAPTQEDLKGASKGLARLQRTYQLATIDVAEGDLKEMNYGQNFSTSECYWLGRSLYEAGDFKYASEWLIQARIRLAEELRASNDVPEFKEIITDVQVLELLAAALFYLGKSNLASFFNDEILAQEPTNENALKNQLLYLNKAHAERNAVRVVDEANNYLQRTELDELFDQTCNGDRQQTPREKRNLRCRYVHNNVPFCRLAPFKKEELSHDPPIAYYHETIYDNEMARIINATEHMVERSMVGDSKQSGYSEVRTSQNTWLNLTENAFLHKIAQRLRDVTGLSLESGESLQVANYGIGGHYGAHYDFSEEDDPDEDYDGQGNRLLTALFYINEVELGGGTAFPYLRLLAPPIRGSMIVWYNLHKSLELDYRTKHGGCPVLVGSKWICNEWFHIVGQEFNRPCGLEQDGYKSLPWKGLH</sequence>
<dbReference type="SMART" id="SM00702">
    <property type="entry name" value="P4Hc"/>
    <property type="match status" value="1"/>
</dbReference>
<evidence type="ECO:0000256" key="5">
    <source>
        <dbReference type="ARBA" id="ARBA00012269"/>
    </source>
</evidence>
<dbReference type="SUPFAM" id="SSF48452">
    <property type="entry name" value="TPR-like"/>
    <property type="match status" value="1"/>
</dbReference>
<comment type="cofactor">
    <cofactor evidence="1">
        <name>L-ascorbate</name>
        <dbReference type="ChEBI" id="CHEBI:38290"/>
    </cofactor>
</comment>
<keyword evidence="10" id="KW-0560">Oxidoreductase</keyword>
<dbReference type="FunFam" id="2.60.120.620:FF:000011">
    <property type="entry name" value="Prolyl alpha subunit"/>
    <property type="match status" value="1"/>
</dbReference>
<dbReference type="KEGG" id="ccat:101460115"/>
<comment type="caution">
    <text evidence="15">The sequence shown here is derived from an EMBL/GenBank/DDBJ whole genome shotgun (WGS) entry which is preliminary data.</text>
</comment>
<dbReference type="Gene3D" id="6.10.140.1460">
    <property type="match status" value="1"/>
</dbReference>
<evidence type="ECO:0000256" key="9">
    <source>
        <dbReference type="ARBA" id="ARBA00022964"/>
    </source>
</evidence>
<gene>
    <name evidence="15" type="ORF">CCAP1982_LOCUS1871</name>
</gene>
<dbReference type="InterPro" id="IPR013547">
    <property type="entry name" value="P4H_N"/>
</dbReference>
<evidence type="ECO:0000256" key="13">
    <source>
        <dbReference type="SAM" id="SignalP"/>
    </source>
</evidence>
<dbReference type="Gene3D" id="2.60.120.620">
    <property type="entry name" value="q2cbj1_9rhob like domain"/>
    <property type="match status" value="1"/>
</dbReference>
<dbReference type="Pfam" id="PF13640">
    <property type="entry name" value="2OG-FeII_Oxy_3"/>
    <property type="match status" value="1"/>
</dbReference>
<keyword evidence="6" id="KW-0479">Metal-binding</keyword>
<keyword evidence="12" id="KW-0325">Glycoprotein</keyword>
<comment type="function">
    <text evidence="2">Catalyzes the post-translational formation of 4-hydroxyproline in -Xaa-Pro-Gly- sequences in collagens and other proteins.</text>
</comment>
<feature type="chain" id="PRO_5032608987" description="procollagen-proline 4-dioxygenase" evidence="13">
    <location>
        <begin position="22"/>
        <end position="544"/>
    </location>
</feature>
<dbReference type="GO" id="GO:0005506">
    <property type="term" value="F:iron ion binding"/>
    <property type="evidence" value="ECO:0007669"/>
    <property type="project" value="InterPro"/>
</dbReference>
<dbReference type="InterPro" id="IPR011990">
    <property type="entry name" value="TPR-like_helical_dom_sf"/>
</dbReference>
<dbReference type="Gene3D" id="1.25.40.10">
    <property type="entry name" value="Tetratricopeptide repeat domain"/>
    <property type="match status" value="1"/>
</dbReference>
<evidence type="ECO:0000256" key="7">
    <source>
        <dbReference type="ARBA" id="ARBA00022824"/>
    </source>
</evidence>
<evidence type="ECO:0000256" key="11">
    <source>
        <dbReference type="ARBA" id="ARBA00023004"/>
    </source>
</evidence>
<keyword evidence="8" id="KW-0847">Vitamin C</keyword>
<dbReference type="PANTHER" id="PTHR10869:SF216">
    <property type="entry name" value="PROCOLLAGEN-PROLINE 4-DIOXYGENASE"/>
    <property type="match status" value="1"/>
</dbReference>
<name>A0A811U488_CERCA</name>
<reference evidence="15" key="1">
    <citation type="submission" date="2020-11" db="EMBL/GenBank/DDBJ databases">
        <authorList>
            <person name="Whitehead M."/>
        </authorList>
    </citation>
    <scope>NUCLEOTIDE SEQUENCE</scope>
    <source>
        <strain evidence="15">EGII</strain>
    </source>
</reference>
<dbReference type="InterPro" id="IPR006620">
    <property type="entry name" value="Pro_4_hyd_alph"/>
</dbReference>
<dbReference type="EMBL" id="CAJHJT010000001">
    <property type="protein sequence ID" value="CAD6993036.1"/>
    <property type="molecule type" value="Genomic_DNA"/>
</dbReference>
<comment type="similarity">
    <text evidence="4">Belongs to the P4HA family.</text>
</comment>
<evidence type="ECO:0000256" key="2">
    <source>
        <dbReference type="ARBA" id="ARBA00002035"/>
    </source>
</evidence>
<dbReference type="PANTHER" id="PTHR10869">
    <property type="entry name" value="PROLYL 4-HYDROXYLASE ALPHA SUBUNIT"/>
    <property type="match status" value="1"/>
</dbReference>
<dbReference type="Proteomes" id="UP000606786">
    <property type="component" value="Unassembled WGS sequence"/>
</dbReference>
<evidence type="ECO:0000256" key="10">
    <source>
        <dbReference type="ARBA" id="ARBA00023002"/>
    </source>
</evidence>
<dbReference type="OrthoDB" id="420380at2759"/>
<evidence type="ECO:0000256" key="1">
    <source>
        <dbReference type="ARBA" id="ARBA00001961"/>
    </source>
</evidence>
<dbReference type="PROSITE" id="PS51471">
    <property type="entry name" value="FE2OG_OXY"/>
    <property type="match status" value="1"/>
</dbReference>
<dbReference type="Pfam" id="PF08336">
    <property type="entry name" value="P4Ha_N"/>
    <property type="match status" value="1"/>
</dbReference>
<dbReference type="InterPro" id="IPR005123">
    <property type="entry name" value="Oxoglu/Fe-dep_dioxygenase_dom"/>
</dbReference>
<keyword evidence="16" id="KW-1185">Reference proteome</keyword>
<dbReference type="EC" id="1.14.11.2" evidence="5"/>
<evidence type="ECO:0000256" key="3">
    <source>
        <dbReference type="ARBA" id="ARBA00004319"/>
    </source>
</evidence>
<evidence type="ECO:0000313" key="15">
    <source>
        <dbReference type="EMBL" id="CAD6993036.1"/>
    </source>
</evidence>
<feature type="signal peptide" evidence="13">
    <location>
        <begin position="1"/>
        <end position="21"/>
    </location>
</feature>
<keyword evidence="11" id="KW-0408">Iron</keyword>
<evidence type="ECO:0000313" key="16">
    <source>
        <dbReference type="Proteomes" id="UP000606786"/>
    </source>
</evidence>
<evidence type="ECO:0000256" key="8">
    <source>
        <dbReference type="ARBA" id="ARBA00022896"/>
    </source>
</evidence>
<proteinExistence type="inferred from homology"/>
<keyword evidence="9" id="KW-0223">Dioxygenase</keyword>
<protein>
    <recommendedName>
        <fullName evidence="5">procollagen-proline 4-dioxygenase</fullName>
        <ecNumber evidence="5">1.14.11.2</ecNumber>
    </recommendedName>
</protein>
<dbReference type="GO" id="GO:0031418">
    <property type="term" value="F:L-ascorbic acid binding"/>
    <property type="evidence" value="ECO:0007669"/>
    <property type="project" value="UniProtKB-KW"/>
</dbReference>
<dbReference type="InterPro" id="IPR044862">
    <property type="entry name" value="Pro_4_hyd_alph_FE2OG_OXY"/>
</dbReference>
<evidence type="ECO:0000259" key="14">
    <source>
        <dbReference type="PROSITE" id="PS51471"/>
    </source>
</evidence>